<keyword evidence="2" id="KW-1185">Reference proteome</keyword>
<gene>
    <name evidence="1" type="ORF">MUK42_32766</name>
</gene>
<evidence type="ECO:0000313" key="2">
    <source>
        <dbReference type="Proteomes" id="UP001055439"/>
    </source>
</evidence>
<reference evidence="1" key="1">
    <citation type="submission" date="2022-05" db="EMBL/GenBank/DDBJ databases">
        <title>The Musa troglodytarum L. genome provides insights into the mechanism of non-climacteric behaviour and enrichment of carotenoids.</title>
        <authorList>
            <person name="Wang J."/>
        </authorList>
    </citation>
    <scope>NUCLEOTIDE SEQUENCE</scope>
    <source>
        <tissue evidence="1">Leaf</tissue>
    </source>
</reference>
<dbReference type="Proteomes" id="UP001055439">
    <property type="component" value="Chromosome 6"/>
</dbReference>
<name>A0A9E7GA74_9LILI</name>
<accession>A0A9E7GA74</accession>
<dbReference type="EMBL" id="CP097508">
    <property type="protein sequence ID" value="URE11791.1"/>
    <property type="molecule type" value="Genomic_DNA"/>
</dbReference>
<sequence length="90" mass="10246">MDVCDRKSNDPSAEKGYVFGIFGKESKLAKMIEQGGDDSHHRVKHKCRRMKLRGMKQGSNGTVSNSSTAEDIKLREKAVMDWECSFYKFP</sequence>
<organism evidence="1 2">
    <name type="scientific">Musa troglodytarum</name>
    <name type="common">fe'i banana</name>
    <dbReference type="NCBI Taxonomy" id="320322"/>
    <lineage>
        <taxon>Eukaryota</taxon>
        <taxon>Viridiplantae</taxon>
        <taxon>Streptophyta</taxon>
        <taxon>Embryophyta</taxon>
        <taxon>Tracheophyta</taxon>
        <taxon>Spermatophyta</taxon>
        <taxon>Magnoliopsida</taxon>
        <taxon>Liliopsida</taxon>
        <taxon>Zingiberales</taxon>
        <taxon>Musaceae</taxon>
        <taxon>Musa</taxon>
    </lineage>
</organism>
<protein>
    <submittedName>
        <fullName evidence="1">Uncharacterized protein</fullName>
    </submittedName>
</protein>
<dbReference type="AlphaFoldDB" id="A0A9E7GA74"/>
<evidence type="ECO:0000313" key="1">
    <source>
        <dbReference type="EMBL" id="URE11791.1"/>
    </source>
</evidence>
<proteinExistence type="predicted"/>